<evidence type="ECO:0000313" key="1">
    <source>
        <dbReference type="EMBL" id="ALS99062.1"/>
    </source>
</evidence>
<reference evidence="1 2" key="1">
    <citation type="submission" date="2015-12" db="EMBL/GenBank/DDBJ databases">
        <title>Complete genome of Lacimicrobium alkaliphilum KCTC 32984.</title>
        <authorList>
            <person name="Kim S.-G."/>
            <person name="Lee Y.-J."/>
        </authorList>
    </citation>
    <scope>NUCLEOTIDE SEQUENCE [LARGE SCALE GENOMIC DNA]</scope>
    <source>
        <strain evidence="1 2">YelD216</strain>
    </source>
</reference>
<dbReference type="RefSeq" id="WP_062480911.1">
    <property type="nucleotide sequence ID" value="NZ_CP013650.1"/>
</dbReference>
<gene>
    <name evidence="1" type="ORF">AT746_12840</name>
</gene>
<evidence type="ECO:0008006" key="3">
    <source>
        <dbReference type="Google" id="ProtNLM"/>
    </source>
</evidence>
<dbReference type="Gene3D" id="3.40.50.720">
    <property type="entry name" value="NAD(P)-binding Rossmann-like Domain"/>
    <property type="match status" value="1"/>
</dbReference>
<dbReference type="InterPro" id="IPR029063">
    <property type="entry name" value="SAM-dependent_MTases_sf"/>
</dbReference>
<evidence type="ECO:0000313" key="2">
    <source>
        <dbReference type="Proteomes" id="UP000068447"/>
    </source>
</evidence>
<sequence length="488" mass="56401">MMAKHEKHRLSELSEKRIVLFGASQLGAEFIEAFESRLNIIGFIDNDKTKHGNYFHGIPVYSPTKCPILSPELIIVTSQYFEAISQQLVSTGIPFIHCSELLKKHENRLLQRLRLNAYQALYQVFKYYYLVTGRSRYDYLHIVPKGVFATAFKDLLTKDRRRKHHFLVRKTFPETPMQEGFSMDAPEVRYENGNWYPAFLSDVRKTAKAVAQSQHVMVHGYFNLARFPFLMDPALLKRATWVAWGRDIHSISPKGSFIDDMIVQSKVGFANLVTFMGYDRESAQKRYGFHGRCFNGFYPNPLPANDLHECQPKEIWRVMVGQSAVAELNHTLVLKALKDQKQQIELVLPISYGDRAYAKNVAAMVRQHFPRNEVLSEYMAPGPFARWLSSIDVAIMHTHTQIALSTIYALLYTGATVYLNKSNQSLWSHISEKFNLIVLDSNELLEGQDVRLLSENQKQHNRKEAAKLFDLNWISDKWQNIFDSVERI</sequence>
<proteinExistence type="predicted"/>
<dbReference type="Proteomes" id="UP000068447">
    <property type="component" value="Chromosome"/>
</dbReference>
<protein>
    <recommendedName>
        <fullName evidence="3">Polysaccharide pyruvyl transferase domain-containing protein</fullName>
    </recommendedName>
</protein>
<dbReference type="KEGG" id="lal:AT746_12840"/>
<dbReference type="EMBL" id="CP013650">
    <property type="protein sequence ID" value="ALS99062.1"/>
    <property type="molecule type" value="Genomic_DNA"/>
</dbReference>
<dbReference type="OrthoDB" id="1083028at2"/>
<dbReference type="AlphaFoldDB" id="A0A0U2JJ86"/>
<dbReference type="STRING" id="1526571.AT746_12840"/>
<organism evidence="1 2">
    <name type="scientific">Lacimicrobium alkaliphilum</name>
    <dbReference type="NCBI Taxonomy" id="1526571"/>
    <lineage>
        <taxon>Bacteria</taxon>
        <taxon>Pseudomonadati</taxon>
        <taxon>Pseudomonadota</taxon>
        <taxon>Gammaproteobacteria</taxon>
        <taxon>Alteromonadales</taxon>
        <taxon>Alteromonadaceae</taxon>
        <taxon>Lacimicrobium</taxon>
    </lineage>
</organism>
<keyword evidence="2" id="KW-1185">Reference proteome</keyword>
<name>A0A0U2JJ86_9ALTE</name>
<dbReference type="SUPFAM" id="SSF53335">
    <property type="entry name" value="S-adenosyl-L-methionine-dependent methyltransferases"/>
    <property type="match status" value="1"/>
</dbReference>
<accession>A0A0U2JJ86</accession>